<keyword evidence="9" id="KW-0175">Coiled coil</keyword>
<dbReference type="Pfam" id="PF25994">
    <property type="entry name" value="HH_AprE"/>
    <property type="match status" value="1"/>
</dbReference>
<keyword evidence="5" id="KW-0997">Cell inner membrane</keyword>
<dbReference type="KEGG" id="paco:AACT_2559"/>
<evidence type="ECO:0000313" key="13">
    <source>
        <dbReference type="EMBL" id="QKE29642.1"/>
    </source>
</evidence>
<comment type="subcellular location">
    <subcellularLocation>
        <location evidence="1">Cell inner membrane</location>
        <topology evidence="1">Single-pass membrane protein</topology>
    </subcellularLocation>
</comment>
<dbReference type="SUPFAM" id="SSF111369">
    <property type="entry name" value="HlyD-like secretion proteins"/>
    <property type="match status" value="1"/>
</dbReference>
<dbReference type="InterPro" id="IPR058982">
    <property type="entry name" value="Beta-barrel_AprE"/>
</dbReference>
<feature type="domain" description="AprE-like long alpha-helical hairpin" evidence="11">
    <location>
        <begin position="101"/>
        <end position="289"/>
    </location>
</feature>
<dbReference type="EMBL" id="CP042652">
    <property type="protein sequence ID" value="QKE29642.1"/>
    <property type="molecule type" value="Genomic_DNA"/>
</dbReference>
<dbReference type="InterPro" id="IPR050739">
    <property type="entry name" value="MFP"/>
</dbReference>
<dbReference type="PANTHER" id="PTHR30386:SF26">
    <property type="entry name" value="TRANSPORT PROTEIN COMB"/>
    <property type="match status" value="1"/>
</dbReference>
<keyword evidence="6 10" id="KW-0812">Transmembrane</keyword>
<keyword evidence="7 10" id="KW-1133">Transmembrane helix</keyword>
<feature type="coiled-coil region" evidence="9">
    <location>
        <begin position="263"/>
        <end position="290"/>
    </location>
</feature>
<dbReference type="GO" id="GO:0005886">
    <property type="term" value="C:plasma membrane"/>
    <property type="evidence" value="ECO:0007669"/>
    <property type="project" value="UniProtKB-SubCell"/>
</dbReference>
<evidence type="ECO:0000256" key="5">
    <source>
        <dbReference type="ARBA" id="ARBA00022519"/>
    </source>
</evidence>
<dbReference type="PRINTS" id="PR01490">
    <property type="entry name" value="RTXTOXIND"/>
</dbReference>
<evidence type="ECO:0000256" key="7">
    <source>
        <dbReference type="ARBA" id="ARBA00022989"/>
    </source>
</evidence>
<dbReference type="GO" id="GO:0009306">
    <property type="term" value="P:protein secretion"/>
    <property type="evidence" value="ECO:0007669"/>
    <property type="project" value="InterPro"/>
</dbReference>
<dbReference type="InterPro" id="IPR010129">
    <property type="entry name" value="T1SS_HlyD"/>
</dbReference>
<evidence type="ECO:0000256" key="4">
    <source>
        <dbReference type="ARBA" id="ARBA00022475"/>
    </source>
</evidence>
<evidence type="ECO:0000313" key="14">
    <source>
        <dbReference type="Proteomes" id="UP000503483"/>
    </source>
</evidence>
<evidence type="ECO:0000256" key="3">
    <source>
        <dbReference type="ARBA" id="ARBA00022448"/>
    </source>
</evidence>
<evidence type="ECO:0000259" key="11">
    <source>
        <dbReference type="Pfam" id="PF25994"/>
    </source>
</evidence>
<dbReference type="RefSeq" id="WP_172127558.1">
    <property type="nucleotide sequence ID" value="NZ_CP042652.1"/>
</dbReference>
<dbReference type="Pfam" id="PF26002">
    <property type="entry name" value="Beta-barrel_AprE"/>
    <property type="match status" value="1"/>
</dbReference>
<evidence type="ECO:0000256" key="1">
    <source>
        <dbReference type="ARBA" id="ARBA00004377"/>
    </source>
</evidence>
<evidence type="ECO:0000256" key="10">
    <source>
        <dbReference type="SAM" id="Phobius"/>
    </source>
</evidence>
<evidence type="ECO:0000259" key="12">
    <source>
        <dbReference type="Pfam" id="PF26002"/>
    </source>
</evidence>
<gene>
    <name evidence="13" type="ORF">AACT_2559</name>
</gene>
<keyword evidence="8 10" id="KW-0472">Membrane</keyword>
<keyword evidence="3" id="KW-0813">Transport</keyword>
<evidence type="ECO:0000256" key="9">
    <source>
        <dbReference type="SAM" id="Coils"/>
    </source>
</evidence>
<reference evidence="13 14" key="1">
    <citation type="submission" date="2019-08" db="EMBL/GenBank/DDBJ databases">
        <title>Complete genome sequence of Arcobacter acticola.</title>
        <authorList>
            <person name="Miller W."/>
        </authorList>
    </citation>
    <scope>NUCLEOTIDE SEQUENCE [LARGE SCALE GENOMIC DNA]</scope>
    <source>
        <strain evidence="13 14">KCTC 52212</strain>
    </source>
</reference>
<feature type="transmembrane region" description="Helical" evidence="10">
    <location>
        <begin position="25"/>
        <end position="45"/>
    </location>
</feature>
<feature type="coiled-coil region" evidence="9">
    <location>
        <begin position="161"/>
        <end position="202"/>
    </location>
</feature>
<proteinExistence type="inferred from homology"/>
<dbReference type="AlphaFoldDB" id="A0A6M8EHL2"/>
<dbReference type="Gene3D" id="2.40.50.100">
    <property type="match status" value="1"/>
</dbReference>
<organism evidence="13 14">
    <name type="scientific">Arcobacter acticola</name>
    <dbReference type="NCBI Taxonomy" id="1849015"/>
    <lineage>
        <taxon>Bacteria</taxon>
        <taxon>Pseudomonadati</taxon>
        <taxon>Campylobacterota</taxon>
        <taxon>Epsilonproteobacteria</taxon>
        <taxon>Campylobacterales</taxon>
        <taxon>Arcobacteraceae</taxon>
        <taxon>Arcobacter</taxon>
    </lineage>
</organism>
<dbReference type="PROSITE" id="PS00543">
    <property type="entry name" value="HLYD_FAMILY"/>
    <property type="match status" value="1"/>
</dbReference>
<dbReference type="PANTHER" id="PTHR30386">
    <property type="entry name" value="MEMBRANE FUSION SUBUNIT OF EMRAB-TOLC MULTIDRUG EFFLUX PUMP"/>
    <property type="match status" value="1"/>
</dbReference>
<feature type="domain" description="AprE-like beta-barrel" evidence="12">
    <location>
        <begin position="332"/>
        <end position="424"/>
    </location>
</feature>
<sequence>MSSSEDLNFVNILHSQKNAKIDSKVLLLFSAILVFFLGAFLWAYFSEIDELTRGEGKVIPSEKIKTIQSLDGGIISEILIKEGSIIKEGQPLMKIDTTRFEASLEENKQTYYHLLVTKARLEIESKLDLENEIPQIKYSDEVLANANVFAMNDRKLFTSRMEELNSTIKTFKIQLKQKEQEINELNSKATQLKISIALVREEAKTMELLVARQSKSKVDLLKIKRELATLEGELQGTYASIPRAKFAIEEAQNKIVEKLKIFKSEASNELQKINTEIKKYESKLVADEDKLDKTVLSSPVDGIVKQINVNTIGGVVKSGMDLIEIVPQSDILLVEAKIDPKDIAFINPQQRAIVKITAYDFSIYGGLEGKIVEISADSIEEKDNKDKTSYYKVVIKTEQNYLEKDKQKLPIIPGMVTTVDIVTGKKSILDFLLKPILKTKANALHER</sequence>
<dbReference type="Gene3D" id="2.40.30.170">
    <property type="match status" value="1"/>
</dbReference>
<evidence type="ECO:0000256" key="8">
    <source>
        <dbReference type="ARBA" id="ARBA00023136"/>
    </source>
</evidence>
<dbReference type="InterPro" id="IPR058781">
    <property type="entry name" value="HH_AprE-like"/>
</dbReference>
<protein>
    <submittedName>
        <fullName evidence="13">Type I secretion system membrane fusion protein, HlyD family</fullName>
    </submittedName>
</protein>
<comment type="similarity">
    <text evidence="2">Belongs to the membrane fusion protein (MFP) (TC 8.A.1) family.</text>
</comment>
<dbReference type="Gene3D" id="1.10.287.470">
    <property type="entry name" value="Helix hairpin bin"/>
    <property type="match status" value="1"/>
</dbReference>
<evidence type="ECO:0000256" key="6">
    <source>
        <dbReference type="ARBA" id="ARBA00022692"/>
    </source>
</evidence>
<dbReference type="Proteomes" id="UP000503483">
    <property type="component" value="Chromosome"/>
</dbReference>
<accession>A0A6M8EHL2</accession>
<name>A0A6M8EHL2_9BACT</name>
<evidence type="ECO:0000256" key="2">
    <source>
        <dbReference type="ARBA" id="ARBA00009477"/>
    </source>
</evidence>
<dbReference type="NCBIfam" id="TIGR01843">
    <property type="entry name" value="type_I_hlyD"/>
    <property type="match status" value="1"/>
</dbReference>
<keyword evidence="4" id="KW-1003">Cell membrane</keyword>
<keyword evidence="14" id="KW-1185">Reference proteome</keyword>
<dbReference type="InterPro" id="IPR006144">
    <property type="entry name" value="Secretion_HlyD_CS"/>
</dbReference>